<sequence length="116" mass="12832">MGLQRLREAGRGELVEGLRLKAGQESDCRWRSVRGSSTSLGDNWSRVFGVGEKLVEGSLSRVLGVDALVETRRRELERRGRESSGGNLGISNWESSSSLIHLSIALNVIEYAIYLE</sequence>
<accession>A0A5P1FB83</accession>
<dbReference type="Gramene" id="ONK73790">
    <property type="protein sequence ID" value="ONK73790"/>
    <property type="gene ID" value="A4U43_C04F35390"/>
</dbReference>
<dbReference type="AlphaFoldDB" id="A0A5P1FB83"/>
<evidence type="ECO:0000313" key="1">
    <source>
        <dbReference type="EMBL" id="ONK73790.1"/>
    </source>
</evidence>
<gene>
    <name evidence="1" type="ORF">A4U43_C04F35390</name>
</gene>
<proteinExistence type="predicted"/>
<dbReference type="EMBL" id="CM007384">
    <property type="protein sequence ID" value="ONK73790.1"/>
    <property type="molecule type" value="Genomic_DNA"/>
</dbReference>
<dbReference type="Proteomes" id="UP000243459">
    <property type="component" value="Chromosome 4"/>
</dbReference>
<protein>
    <submittedName>
        <fullName evidence="1">Uncharacterized protein</fullName>
    </submittedName>
</protein>
<organism evidence="1 2">
    <name type="scientific">Asparagus officinalis</name>
    <name type="common">Garden asparagus</name>
    <dbReference type="NCBI Taxonomy" id="4686"/>
    <lineage>
        <taxon>Eukaryota</taxon>
        <taxon>Viridiplantae</taxon>
        <taxon>Streptophyta</taxon>
        <taxon>Embryophyta</taxon>
        <taxon>Tracheophyta</taxon>
        <taxon>Spermatophyta</taxon>
        <taxon>Magnoliopsida</taxon>
        <taxon>Liliopsida</taxon>
        <taxon>Asparagales</taxon>
        <taxon>Asparagaceae</taxon>
        <taxon>Asparagoideae</taxon>
        <taxon>Asparagus</taxon>
    </lineage>
</organism>
<evidence type="ECO:0000313" key="2">
    <source>
        <dbReference type="Proteomes" id="UP000243459"/>
    </source>
</evidence>
<reference evidence="2" key="1">
    <citation type="journal article" date="2017" name="Nat. Commun.">
        <title>The asparagus genome sheds light on the origin and evolution of a young Y chromosome.</title>
        <authorList>
            <person name="Harkess A."/>
            <person name="Zhou J."/>
            <person name="Xu C."/>
            <person name="Bowers J.E."/>
            <person name="Van der Hulst R."/>
            <person name="Ayyampalayam S."/>
            <person name="Mercati F."/>
            <person name="Riccardi P."/>
            <person name="McKain M.R."/>
            <person name="Kakrana A."/>
            <person name="Tang H."/>
            <person name="Ray J."/>
            <person name="Groenendijk J."/>
            <person name="Arikit S."/>
            <person name="Mathioni S.M."/>
            <person name="Nakano M."/>
            <person name="Shan H."/>
            <person name="Telgmann-Rauber A."/>
            <person name="Kanno A."/>
            <person name="Yue Z."/>
            <person name="Chen H."/>
            <person name="Li W."/>
            <person name="Chen Y."/>
            <person name="Xu X."/>
            <person name="Zhang Y."/>
            <person name="Luo S."/>
            <person name="Chen H."/>
            <person name="Gao J."/>
            <person name="Mao Z."/>
            <person name="Pires J.C."/>
            <person name="Luo M."/>
            <person name="Kudrna D."/>
            <person name="Wing R.A."/>
            <person name="Meyers B.C."/>
            <person name="Yi K."/>
            <person name="Kong H."/>
            <person name="Lavrijsen P."/>
            <person name="Sunseri F."/>
            <person name="Falavigna A."/>
            <person name="Ye Y."/>
            <person name="Leebens-Mack J.H."/>
            <person name="Chen G."/>
        </authorList>
    </citation>
    <scope>NUCLEOTIDE SEQUENCE [LARGE SCALE GENOMIC DNA]</scope>
    <source>
        <strain evidence="2">cv. DH0086</strain>
    </source>
</reference>
<keyword evidence="2" id="KW-1185">Reference proteome</keyword>
<name>A0A5P1FB83_ASPOF</name>